<dbReference type="RefSeq" id="WP_087109069.1">
    <property type="nucleotide sequence ID" value="NZ_CBCSCN010000002.1"/>
</dbReference>
<dbReference type="InterPro" id="IPR002491">
    <property type="entry name" value="ABC_transptr_periplasmic_BD"/>
</dbReference>
<evidence type="ECO:0000313" key="3">
    <source>
        <dbReference type="EMBL" id="SMA44875.1"/>
    </source>
</evidence>
<dbReference type="Proteomes" id="UP000196573">
    <property type="component" value="Unassembled WGS sequence"/>
</dbReference>
<feature type="signal peptide" evidence="1">
    <location>
        <begin position="1"/>
        <end position="22"/>
    </location>
</feature>
<keyword evidence="4" id="KW-1185">Reference proteome</keyword>
<reference evidence="3 4" key="1">
    <citation type="submission" date="2017-03" db="EMBL/GenBank/DDBJ databases">
        <authorList>
            <person name="Afonso C.L."/>
            <person name="Miller P.J."/>
            <person name="Scott M.A."/>
            <person name="Spackman E."/>
            <person name="Goraichik I."/>
            <person name="Dimitrov K.M."/>
            <person name="Suarez D.L."/>
            <person name="Swayne D.E."/>
        </authorList>
    </citation>
    <scope>NUCLEOTIDE SEQUENCE [LARGE SCALE GENOMIC DNA]</scope>
    <source>
        <strain evidence="3">SB41UT1</strain>
    </source>
</reference>
<protein>
    <submittedName>
        <fullName evidence="3">Hemin-binding periplasmic protein HmuT</fullName>
    </submittedName>
</protein>
<name>A0A1X7AIH9_9GAMM</name>
<dbReference type="SUPFAM" id="SSF53807">
    <property type="entry name" value="Helical backbone' metal receptor"/>
    <property type="match status" value="1"/>
</dbReference>
<gene>
    <name evidence="3" type="primary">hmuT</name>
    <name evidence="3" type="ORF">EHSB41UT_01815</name>
</gene>
<dbReference type="PANTHER" id="PTHR30535">
    <property type="entry name" value="VITAMIN B12-BINDING PROTEIN"/>
    <property type="match status" value="1"/>
</dbReference>
<sequence>MKKMTKIAATFCLCAAAVQAQAERLVTIGPGVTEIVYALGQGDKIIGADDASKTTEGADIKKVGYHRQLSSEGLLSLKLDRIIGTDDMGPPVVLEHLEKAGVAVTTLPGGYQLEGLEARITELAKTFASEEKGKELWASVEKKLNEAADLAKAAKDKSGKPQKIIFMMAHGGTPLLAGNNTAANALIELAGGQNPAKVSFPGYKPVSAESLLTMAPDVIVVGNSTFNNAGSVAGILKLLPGIQATPAGKNGTVIAVDDTTLMGGLSPRIGDVALKLAQDVYTR</sequence>
<proteinExistence type="predicted"/>
<feature type="domain" description="Fe/B12 periplasmic-binding" evidence="2">
    <location>
        <begin position="24"/>
        <end position="283"/>
    </location>
</feature>
<dbReference type="InterPro" id="IPR050902">
    <property type="entry name" value="ABC_Transporter_SBP"/>
</dbReference>
<dbReference type="PROSITE" id="PS50983">
    <property type="entry name" value="FE_B12_PBP"/>
    <property type="match status" value="1"/>
</dbReference>
<evidence type="ECO:0000259" key="2">
    <source>
        <dbReference type="PROSITE" id="PS50983"/>
    </source>
</evidence>
<organism evidence="3 4">
    <name type="scientific">Parendozoicomonas haliclonae</name>
    <dbReference type="NCBI Taxonomy" id="1960125"/>
    <lineage>
        <taxon>Bacteria</taxon>
        <taxon>Pseudomonadati</taxon>
        <taxon>Pseudomonadota</taxon>
        <taxon>Gammaproteobacteria</taxon>
        <taxon>Oceanospirillales</taxon>
        <taxon>Endozoicomonadaceae</taxon>
        <taxon>Parendozoicomonas</taxon>
    </lineage>
</organism>
<dbReference type="Gene3D" id="3.40.50.1980">
    <property type="entry name" value="Nitrogenase molybdenum iron protein domain"/>
    <property type="match status" value="2"/>
</dbReference>
<evidence type="ECO:0000256" key="1">
    <source>
        <dbReference type="SAM" id="SignalP"/>
    </source>
</evidence>
<dbReference type="EMBL" id="FWPT01000004">
    <property type="protein sequence ID" value="SMA44875.1"/>
    <property type="molecule type" value="Genomic_DNA"/>
</dbReference>
<dbReference type="OrthoDB" id="9797736at2"/>
<dbReference type="PANTHER" id="PTHR30535:SF4">
    <property type="entry name" value="HEMIN-BINDING PERIPLASMIC PROTEIN HMUT"/>
    <property type="match status" value="1"/>
</dbReference>
<feature type="chain" id="PRO_5012936902" evidence="1">
    <location>
        <begin position="23"/>
        <end position="283"/>
    </location>
</feature>
<evidence type="ECO:0000313" key="4">
    <source>
        <dbReference type="Proteomes" id="UP000196573"/>
    </source>
</evidence>
<dbReference type="AlphaFoldDB" id="A0A1X7AIH9"/>
<keyword evidence="1" id="KW-0732">Signal</keyword>
<accession>A0A1X7AIH9</accession>
<dbReference type="Pfam" id="PF01497">
    <property type="entry name" value="Peripla_BP_2"/>
    <property type="match status" value="1"/>
</dbReference>